<protein>
    <submittedName>
        <fullName evidence="5">Aste57867_12665 protein</fullName>
    </submittedName>
</protein>
<comment type="cofactor">
    <cofactor evidence="1">
        <name>heme</name>
        <dbReference type="ChEBI" id="CHEBI:30413"/>
    </cofactor>
</comment>
<dbReference type="PRINTS" id="PR00385">
    <property type="entry name" value="P450"/>
</dbReference>
<keyword evidence="6" id="KW-1185">Reference proteome</keyword>
<dbReference type="PROSITE" id="PS00086">
    <property type="entry name" value="CYTOCHROME_P450"/>
    <property type="match status" value="1"/>
</dbReference>
<keyword evidence="3" id="KW-0408">Iron</keyword>
<dbReference type="OrthoDB" id="61744at2759"/>
<dbReference type="GO" id="GO:0005506">
    <property type="term" value="F:iron ion binding"/>
    <property type="evidence" value="ECO:0007669"/>
    <property type="project" value="InterPro"/>
</dbReference>
<evidence type="ECO:0000313" key="6">
    <source>
        <dbReference type="Proteomes" id="UP000332933"/>
    </source>
</evidence>
<dbReference type="GO" id="GO:0016705">
    <property type="term" value="F:oxidoreductase activity, acting on paired donors, with incorporation or reduction of molecular oxygen"/>
    <property type="evidence" value="ECO:0007669"/>
    <property type="project" value="InterPro"/>
</dbReference>
<dbReference type="PANTHER" id="PTHR24305">
    <property type="entry name" value="CYTOCHROME P450"/>
    <property type="match status" value="1"/>
</dbReference>
<evidence type="ECO:0000313" key="4">
    <source>
        <dbReference type="EMBL" id="KAF0696596.1"/>
    </source>
</evidence>
<proteinExistence type="inferred from homology"/>
<dbReference type="CDD" id="cd00302">
    <property type="entry name" value="cytochrome_P450"/>
    <property type="match status" value="1"/>
</dbReference>
<dbReference type="SUPFAM" id="SSF48264">
    <property type="entry name" value="Cytochrome P450"/>
    <property type="match status" value="1"/>
</dbReference>
<evidence type="ECO:0000256" key="3">
    <source>
        <dbReference type="RuleBase" id="RU000461"/>
    </source>
</evidence>
<keyword evidence="3" id="KW-0349">Heme</keyword>
<dbReference type="InterPro" id="IPR017972">
    <property type="entry name" value="Cyt_P450_CS"/>
</dbReference>
<dbReference type="AlphaFoldDB" id="A0A485KXI6"/>
<dbReference type="EMBL" id="CAADRA010005405">
    <property type="protein sequence ID" value="VFT89515.1"/>
    <property type="molecule type" value="Genomic_DNA"/>
</dbReference>
<reference evidence="5 6" key="1">
    <citation type="submission" date="2019-03" db="EMBL/GenBank/DDBJ databases">
        <authorList>
            <person name="Gaulin E."/>
            <person name="Dumas B."/>
        </authorList>
    </citation>
    <scope>NUCLEOTIDE SEQUENCE [LARGE SCALE GENOMIC DNA]</scope>
    <source>
        <strain evidence="5">CBS 568.67</strain>
    </source>
</reference>
<sequence>MKPPMPRLSGSLSSHILGHLGDLGAFSLVLDPAGERAKAGGLTYRLHQRLPGWYDETSSKTFRLNAAGATIVYTKDPLVYKEILGPNQKHFTNGDAFRKTLGYLIPQSMIVIEGDQWTRVRKVATRAMARQMIDELPVTVGETLDKLLHVPDAATENGSPVAPLQLDPAELFTRASFDIFHKIMYKWDPDTASSNSEALELLNSAIVCTGAVGDRVLLPFEWLWRLPLPSNRRIDAARDAMRAKTTSLIHARMATLTNADVESLDLSLLDAMIVAASEGKLSEKELIDQVQTFFFGAFDTTSHTVAILLNHLAHNSRVQDTLRAELYEAFPGGYKTIPTLEVLDQCAYLTHVLNESMRLTPFAVAIARTCVAPCTIHGYSFDKGSQVIVDCSEASKDPANYPGQADLDEFRPERFDEVRFDKTVTLPFGFGGRICPGRKIALGELKAMCAYVVMGWKLSRQPNVPFLMDMTLGLNMREGHGMLNWESIK</sequence>
<dbReference type="InterPro" id="IPR001128">
    <property type="entry name" value="Cyt_P450"/>
</dbReference>
<dbReference type="InterPro" id="IPR036396">
    <property type="entry name" value="Cyt_P450_sf"/>
</dbReference>
<evidence type="ECO:0000256" key="1">
    <source>
        <dbReference type="ARBA" id="ARBA00001971"/>
    </source>
</evidence>
<keyword evidence="3" id="KW-0503">Monooxygenase</keyword>
<dbReference type="Pfam" id="PF00067">
    <property type="entry name" value="p450"/>
    <property type="match status" value="1"/>
</dbReference>
<evidence type="ECO:0000313" key="5">
    <source>
        <dbReference type="EMBL" id="VFT89515.1"/>
    </source>
</evidence>
<name>A0A485KXI6_9STRA</name>
<accession>A0A485KXI6</accession>
<dbReference type="InterPro" id="IPR050121">
    <property type="entry name" value="Cytochrome_P450_monoxygenase"/>
</dbReference>
<comment type="similarity">
    <text evidence="2 3">Belongs to the cytochrome P450 family.</text>
</comment>
<keyword evidence="3" id="KW-0560">Oxidoreductase</keyword>
<reference evidence="4" key="2">
    <citation type="submission" date="2019-06" db="EMBL/GenBank/DDBJ databases">
        <title>Genomics analysis of Aphanomyces spp. identifies a new class of oomycete effector associated with host adaptation.</title>
        <authorList>
            <person name="Gaulin E."/>
        </authorList>
    </citation>
    <scope>NUCLEOTIDE SEQUENCE</scope>
    <source>
        <strain evidence="4">CBS 578.67</strain>
    </source>
</reference>
<gene>
    <name evidence="5" type="primary">Aste57867_12665</name>
    <name evidence="4" type="ORF">As57867_012619</name>
    <name evidence="5" type="ORF">ASTE57867_12665</name>
</gene>
<dbReference type="Gene3D" id="1.10.630.10">
    <property type="entry name" value="Cytochrome P450"/>
    <property type="match status" value="1"/>
</dbReference>
<dbReference type="PANTHER" id="PTHR24305:SF166">
    <property type="entry name" value="CYTOCHROME P450 12A4, MITOCHONDRIAL-RELATED"/>
    <property type="match status" value="1"/>
</dbReference>
<keyword evidence="3" id="KW-0479">Metal-binding</keyword>
<organism evidence="5 6">
    <name type="scientific">Aphanomyces stellatus</name>
    <dbReference type="NCBI Taxonomy" id="120398"/>
    <lineage>
        <taxon>Eukaryota</taxon>
        <taxon>Sar</taxon>
        <taxon>Stramenopiles</taxon>
        <taxon>Oomycota</taxon>
        <taxon>Saprolegniomycetes</taxon>
        <taxon>Saprolegniales</taxon>
        <taxon>Verrucalvaceae</taxon>
        <taxon>Aphanomyces</taxon>
    </lineage>
</organism>
<dbReference type="EMBL" id="VJMH01005384">
    <property type="protein sequence ID" value="KAF0696596.1"/>
    <property type="molecule type" value="Genomic_DNA"/>
</dbReference>
<dbReference type="Proteomes" id="UP000332933">
    <property type="component" value="Unassembled WGS sequence"/>
</dbReference>
<evidence type="ECO:0000256" key="2">
    <source>
        <dbReference type="ARBA" id="ARBA00010617"/>
    </source>
</evidence>
<dbReference type="GO" id="GO:0020037">
    <property type="term" value="F:heme binding"/>
    <property type="evidence" value="ECO:0007669"/>
    <property type="project" value="InterPro"/>
</dbReference>
<dbReference type="GO" id="GO:0004497">
    <property type="term" value="F:monooxygenase activity"/>
    <property type="evidence" value="ECO:0007669"/>
    <property type="project" value="UniProtKB-KW"/>
</dbReference>